<feature type="region of interest" description="Disordered" evidence="10">
    <location>
        <begin position="1591"/>
        <end position="1620"/>
    </location>
</feature>
<feature type="repeat" description="ANK" evidence="9">
    <location>
        <begin position="256"/>
        <end position="288"/>
    </location>
</feature>
<feature type="repeat" description="ANK" evidence="9">
    <location>
        <begin position="190"/>
        <end position="222"/>
    </location>
</feature>
<evidence type="ECO:0000313" key="13">
    <source>
        <dbReference type="EMBL" id="TRY80370.1"/>
    </source>
</evidence>
<feature type="repeat" description="ANK" evidence="9">
    <location>
        <begin position="289"/>
        <end position="321"/>
    </location>
</feature>
<feature type="compositionally biased region" description="Basic and acidic residues" evidence="10">
    <location>
        <begin position="1494"/>
        <end position="1509"/>
    </location>
</feature>
<dbReference type="Proteomes" id="UP000318571">
    <property type="component" value="Chromosome 12"/>
</dbReference>
<evidence type="ECO:0000256" key="10">
    <source>
        <dbReference type="SAM" id="MobiDB-lite"/>
    </source>
</evidence>
<evidence type="ECO:0000256" key="8">
    <source>
        <dbReference type="ARBA" id="ARBA00023212"/>
    </source>
</evidence>
<feature type="repeat" description="ANK" evidence="9">
    <location>
        <begin position="223"/>
        <end position="255"/>
    </location>
</feature>
<feature type="repeat" description="ANK" evidence="9">
    <location>
        <begin position="58"/>
        <end position="90"/>
    </location>
</feature>
<feature type="compositionally biased region" description="Low complexity" evidence="10">
    <location>
        <begin position="1342"/>
        <end position="1351"/>
    </location>
</feature>
<keyword evidence="3" id="KW-0963">Cytoplasm</keyword>
<dbReference type="InterPro" id="IPR051165">
    <property type="entry name" value="Multifunctional_ANK_Repeat"/>
</dbReference>
<evidence type="ECO:0000256" key="9">
    <source>
        <dbReference type="PROSITE-ProRule" id="PRU00023"/>
    </source>
</evidence>
<dbReference type="Pfam" id="PF00791">
    <property type="entry name" value="ZU5"/>
    <property type="match status" value="1"/>
</dbReference>
<keyword evidence="4" id="KW-0597">Phosphoprotein</keyword>
<feature type="compositionally biased region" description="Polar residues" evidence="10">
    <location>
        <begin position="1600"/>
        <end position="1620"/>
    </location>
</feature>
<feature type="compositionally biased region" description="Low complexity" evidence="10">
    <location>
        <begin position="1479"/>
        <end position="1489"/>
    </location>
</feature>
<comment type="caution">
    <text evidence="13">The sequence shown here is derived from an EMBL/GenBank/DDBJ whole genome shotgun (WGS) entry which is preliminary data.</text>
</comment>
<dbReference type="Pfam" id="PF17809">
    <property type="entry name" value="UPA_2"/>
    <property type="match status" value="1"/>
</dbReference>
<feature type="compositionally biased region" description="Low complexity" evidence="10">
    <location>
        <begin position="1514"/>
        <end position="1527"/>
    </location>
</feature>
<feature type="repeat" description="ANK" evidence="9">
    <location>
        <begin position="91"/>
        <end position="123"/>
    </location>
</feature>
<keyword evidence="8" id="KW-0206">Cytoskeleton</keyword>
<evidence type="ECO:0000259" key="12">
    <source>
        <dbReference type="PROSITE" id="PS51145"/>
    </source>
</evidence>
<dbReference type="EMBL" id="VCGU01000001">
    <property type="protein sequence ID" value="TRY80370.1"/>
    <property type="molecule type" value="Genomic_DNA"/>
</dbReference>
<evidence type="ECO:0000256" key="5">
    <source>
        <dbReference type="ARBA" id="ARBA00022737"/>
    </source>
</evidence>
<feature type="compositionally biased region" description="Polar residues" evidence="10">
    <location>
        <begin position="1745"/>
        <end position="1761"/>
    </location>
</feature>
<name>A0A553PRR9_TIGCA</name>
<evidence type="ECO:0000256" key="4">
    <source>
        <dbReference type="ARBA" id="ARBA00022553"/>
    </source>
</evidence>
<dbReference type="Gene3D" id="1.25.40.20">
    <property type="entry name" value="Ankyrin repeat-containing domain"/>
    <property type="match status" value="2"/>
</dbReference>
<feature type="compositionally biased region" description="Polar residues" evidence="10">
    <location>
        <begin position="1"/>
        <end position="20"/>
    </location>
</feature>
<feature type="compositionally biased region" description="Low complexity" evidence="10">
    <location>
        <begin position="1683"/>
        <end position="1694"/>
    </location>
</feature>
<keyword evidence="5" id="KW-0677">Repeat</keyword>
<evidence type="ECO:0000256" key="1">
    <source>
        <dbReference type="ARBA" id="ARBA00004245"/>
    </source>
</evidence>
<dbReference type="PRINTS" id="PR01415">
    <property type="entry name" value="ANKYRIN"/>
</dbReference>
<reference evidence="13 14" key="1">
    <citation type="journal article" date="2018" name="Nat. Ecol. Evol.">
        <title>Genomic signatures of mitonuclear coevolution across populations of Tigriopus californicus.</title>
        <authorList>
            <person name="Barreto F.S."/>
            <person name="Watson E.T."/>
            <person name="Lima T.G."/>
            <person name="Willett C.S."/>
            <person name="Edmands S."/>
            <person name="Li W."/>
            <person name="Burton R.S."/>
        </authorList>
    </citation>
    <scope>NUCLEOTIDE SEQUENCE [LARGE SCALE GENOMIC DNA]</scope>
    <source>
        <strain evidence="13 14">San Diego</strain>
    </source>
</reference>
<dbReference type="SUPFAM" id="SSF47986">
    <property type="entry name" value="DEATH domain"/>
    <property type="match status" value="1"/>
</dbReference>
<dbReference type="InterPro" id="IPR000906">
    <property type="entry name" value="ZU5_dom"/>
</dbReference>
<dbReference type="Pfam" id="PF13637">
    <property type="entry name" value="Ank_4"/>
    <property type="match status" value="1"/>
</dbReference>
<evidence type="ECO:0000259" key="11">
    <source>
        <dbReference type="PROSITE" id="PS50017"/>
    </source>
</evidence>
<protein>
    <recommendedName>
        <fullName evidence="15">Death domain-containing protein</fullName>
    </recommendedName>
</protein>
<dbReference type="FunFam" id="1.25.40.20:FF:000001">
    <property type="entry name" value="Ankyrin-2 isoform 2"/>
    <property type="match status" value="1"/>
</dbReference>
<keyword evidence="14" id="KW-1185">Reference proteome</keyword>
<dbReference type="SMART" id="SM00218">
    <property type="entry name" value="ZU5"/>
    <property type="match status" value="1"/>
</dbReference>
<feature type="compositionally biased region" description="Basic and acidic residues" evidence="10">
    <location>
        <begin position="1822"/>
        <end position="1832"/>
    </location>
</feature>
<feature type="repeat" description="ANK" evidence="9">
    <location>
        <begin position="355"/>
        <end position="387"/>
    </location>
</feature>
<dbReference type="GO" id="GO:0005856">
    <property type="term" value="C:cytoskeleton"/>
    <property type="evidence" value="ECO:0007669"/>
    <property type="project" value="UniProtKB-SubCell"/>
</dbReference>
<feature type="region of interest" description="Disordered" evidence="10">
    <location>
        <begin position="1317"/>
        <end position="1578"/>
    </location>
</feature>
<dbReference type="GO" id="GO:0016020">
    <property type="term" value="C:membrane"/>
    <property type="evidence" value="ECO:0007669"/>
    <property type="project" value="UniProtKB-SubCell"/>
</dbReference>
<dbReference type="InterPro" id="IPR036770">
    <property type="entry name" value="Ankyrin_rpt-contain_sf"/>
</dbReference>
<evidence type="ECO:0008006" key="15">
    <source>
        <dbReference type="Google" id="ProtNLM"/>
    </source>
</evidence>
<feature type="region of interest" description="Disordered" evidence="10">
    <location>
        <begin position="1741"/>
        <end position="1793"/>
    </location>
</feature>
<dbReference type="PROSITE" id="PS51145">
    <property type="entry name" value="ZU5"/>
    <property type="match status" value="1"/>
</dbReference>
<dbReference type="STRING" id="6832.A0A553PRR9"/>
<dbReference type="OMA" id="PQGRICF"/>
<feature type="region of interest" description="Disordered" evidence="10">
    <location>
        <begin position="1805"/>
        <end position="1835"/>
    </location>
</feature>
<dbReference type="Gene3D" id="2.60.40.2660">
    <property type="match status" value="1"/>
</dbReference>
<dbReference type="InterPro" id="IPR040745">
    <property type="entry name" value="Ankyrin_UPA"/>
</dbReference>
<feature type="compositionally biased region" description="Basic and acidic residues" evidence="10">
    <location>
        <begin position="1317"/>
        <end position="1336"/>
    </location>
</feature>
<dbReference type="FunFam" id="1.25.40.20:FF:000003">
    <property type="entry name" value="Ankyrin, isoform B"/>
    <property type="match status" value="1"/>
</dbReference>
<dbReference type="SUPFAM" id="SSF48403">
    <property type="entry name" value="Ankyrin repeat"/>
    <property type="match status" value="2"/>
</dbReference>
<feature type="region of interest" description="Disordered" evidence="10">
    <location>
        <begin position="1"/>
        <end position="23"/>
    </location>
</feature>
<dbReference type="CDD" id="cd08317">
    <property type="entry name" value="Death_ank"/>
    <property type="match status" value="1"/>
</dbReference>
<feature type="repeat" description="ANK" evidence="9">
    <location>
        <begin position="487"/>
        <end position="519"/>
    </location>
</feature>
<evidence type="ECO:0000256" key="6">
    <source>
        <dbReference type="ARBA" id="ARBA00023043"/>
    </source>
</evidence>
<evidence type="ECO:0000256" key="7">
    <source>
        <dbReference type="ARBA" id="ARBA00023136"/>
    </source>
</evidence>
<feature type="repeat" description="ANK" evidence="9">
    <location>
        <begin position="421"/>
        <end position="453"/>
    </location>
</feature>
<dbReference type="Pfam" id="PF00531">
    <property type="entry name" value="Death"/>
    <property type="match status" value="1"/>
</dbReference>
<dbReference type="Gene3D" id="1.10.533.10">
    <property type="entry name" value="Death Domain, Fas"/>
    <property type="match status" value="1"/>
</dbReference>
<keyword evidence="7" id="KW-0472">Membrane</keyword>
<feature type="compositionally biased region" description="Basic and acidic residues" evidence="10">
    <location>
        <begin position="1468"/>
        <end position="1478"/>
    </location>
</feature>
<dbReference type="Pfam" id="PF12796">
    <property type="entry name" value="Ank_2"/>
    <property type="match status" value="4"/>
</dbReference>
<dbReference type="PROSITE" id="PS50297">
    <property type="entry name" value="ANK_REP_REGION"/>
    <property type="match status" value="15"/>
</dbReference>
<feature type="repeat" description="ANK" evidence="9">
    <location>
        <begin position="322"/>
        <end position="354"/>
    </location>
</feature>
<comment type="subcellular location">
    <subcellularLocation>
        <location evidence="1">Cytoplasm</location>
        <location evidence="1">Cytoskeleton</location>
    </subcellularLocation>
    <subcellularLocation>
        <location evidence="2">Membrane</location>
    </subcellularLocation>
</comment>
<feature type="compositionally biased region" description="Low complexity" evidence="10">
    <location>
        <begin position="1770"/>
        <end position="1779"/>
    </location>
</feature>
<organism evidence="13 14">
    <name type="scientific">Tigriopus californicus</name>
    <name type="common">Marine copepod</name>
    <dbReference type="NCBI Taxonomy" id="6832"/>
    <lineage>
        <taxon>Eukaryota</taxon>
        <taxon>Metazoa</taxon>
        <taxon>Ecdysozoa</taxon>
        <taxon>Arthropoda</taxon>
        <taxon>Crustacea</taxon>
        <taxon>Multicrustacea</taxon>
        <taxon>Hexanauplia</taxon>
        <taxon>Copepoda</taxon>
        <taxon>Harpacticoida</taxon>
        <taxon>Harpacticidae</taxon>
        <taxon>Tigriopus</taxon>
    </lineage>
</organism>
<feature type="repeat" description="ANK" evidence="9">
    <location>
        <begin position="454"/>
        <end position="486"/>
    </location>
</feature>
<feature type="domain" description="ZU5" evidence="12">
    <location>
        <begin position="833"/>
        <end position="991"/>
    </location>
</feature>
<feature type="repeat" description="ANK" evidence="9">
    <location>
        <begin position="388"/>
        <end position="420"/>
    </location>
</feature>
<keyword evidence="6 9" id="KW-0040">ANK repeat</keyword>
<feature type="repeat" description="ANK" evidence="9">
    <location>
        <begin position="25"/>
        <end position="57"/>
    </location>
</feature>
<feature type="repeat" description="ANK" evidence="9">
    <location>
        <begin position="157"/>
        <end position="189"/>
    </location>
</feature>
<evidence type="ECO:0000256" key="3">
    <source>
        <dbReference type="ARBA" id="ARBA00022490"/>
    </source>
</evidence>
<feature type="repeat" description="ANK" evidence="9">
    <location>
        <begin position="124"/>
        <end position="156"/>
    </location>
</feature>
<feature type="compositionally biased region" description="Basic and acidic residues" evidence="10">
    <location>
        <begin position="1430"/>
        <end position="1440"/>
    </location>
</feature>
<feature type="compositionally biased region" description="Acidic residues" evidence="10">
    <location>
        <begin position="1392"/>
        <end position="1403"/>
    </location>
</feature>
<feature type="domain" description="Death" evidence="11">
    <location>
        <begin position="1180"/>
        <end position="1258"/>
    </location>
</feature>
<dbReference type="SMART" id="SM00005">
    <property type="entry name" value="DEATH"/>
    <property type="match status" value="1"/>
</dbReference>
<dbReference type="PANTHER" id="PTHR24123">
    <property type="entry name" value="ANKYRIN REPEAT-CONTAINING"/>
    <property type="match status" value="1"/>
</dbReference>
<feature type="repeat" description="ANK" evidence="9">
    <location>
        <begin position="520"/>
        <end position="552"/>
    </location>
</feature>
<dbReference type="SMART" id="SM00248">
    <property type="entry name" value="ANK"/>
    <property type="match status" value="16"/>
</dbReference>
<feature type="compositionally biased region" description="Basic and acidic residues" evidence="10">
    <location>
        <begin position="1556"/>
        <end position="1578"/>
    </location>
</feature>
<feature type="region of interest" description="Disordered" evidence="10">
    <location>
        <begin position="1637"/>
        <end position="1702"/>
    </location>
</feature>
<dbReference type="PANTHER" id="PTHR24123:SF141">
    <property type="entry name" value="ANKYRIN 2, ISOFORM U"/>
    <property type="match status" value="1"/>
</dbReference>
<dbReference type="GO" id="GO:0007165">
    <property type="term" value="P:signal transduction"/>
    <property type="evidence" value="ECO:0007669"/>
    <property type="project" value="InterPro"/>
</dbReference>
<accession>A0A553PRR9</accession>
<dbReference type="Pfam" id="PF00023">
    <property type="entry name" value="Ank"/>
    <property type="match status" value="2"/>
</dbReference>
<dbReference type="InterPro" id="IPR011029">
    <property type="entry name" value="DEATH-like_dom_sf"/>
</dbReference>
<feature type="compositionally biased region" description="Polar residues" evidence="10">
    <location>
        <begin position="1535"/>
        <end position="1549"/>
    </location>
</feature>
<dbReference type="FunFam" id="2.60.220.30:FF:000001">
    <property type="entry name" value="Ankyrin-3 isoform 2"/>
    <property type="match status" value="1"/>
</dbReference>
<dbReference type="InterPro" id="IPR000488">
    <property type="entry name" value="Death_dom"/>
</dbReference>
<feature type="compositionally biased region" description="Polar residues" evidence="10">
    <location>
        <begin position="1663"/>
        <end position="1674"/>
    </location>
</feature>
<feature type="compositionally biased region" description="Basic and acidic residues" evidence="10">
    <location>
        <begin position="1404"/>
        <end position="1414"/>
    </location>
</feature>
<dbReference type="InterPro" id="IPR002110">
    <property type="entry name" value="Ankyrin_rpt"/>
</dbReference>
<dbReference type="PROSITE" id="PS50017">
    <property type="entry name" value="DEATH_DOMAIN"/>
    <property type="match status" value="1"/>
</dbReference>
<feature type="compositionally biased region" description="Basic and acidic residues" evidence="10">
    <location>
        <begin position="1363"/>
        <end position="1391"/>
    </location>
</feature>
<dbReference type="Gene3D" id="2.60.220.30">
    <property type="match status" value="3"/>
</dbReference>
<proteinExistence type="predicted"/>
<dbReference type="Pfam" id="PF13857">
    <property type="entry name" value="Ank_5"/>
    <property type="match status" value="1"/>
</dbReference>
<evidence type="ECO:0000256" key="2">
    <source>
        <dbReference type="ARBA" id="ARBA00004370"/>
    </source>
</evidence>
<evidence type="ECO:0000313" key="14">
    <source>
        <dbReference type="Proteomes" id="UP000318571"/>
    </source>
</evidence>
<sequence>MALVKNQLSSGKAISFSGSDSHQRHSITPLHVAAKWGKANMVQLLLDKGANLESKTRDGLTPLHCAARSGHENVVDVMIQRSAPISAKTKNGLAPLHMASQGDHVDAARILLHHKAPVDEVTVDYLTALHVAAHCGHVRVAKLLLDRKADPNARALNGFTPLHIACKKNRIKVVELLLKYGASIEATTESGLTPLHVASFMGCMNIVIYLIQHQASPDEATVRGETPLHLAARANQTDIIRILLRNGAKVDARAREQQTPLHIASRLGNVDIVVLLLQSGAQVDATTKDLYTALHIAAKEGQEEVAGVLIDHNASLTATTKKGFTPLHLAAKYGNIKVSRLLLQREAPVDAEGKNGVTPLHVAAHYDHQNVALLLLNEGASPHAAAKNGYTPLHITAKKNQLDIAKSLLEYGAKTDAESKAGFTPLHLAAQEGHVDMTNLLMKNGADVNAKAKNGLAPMHLCAQEDRVNVAAILASNGAEQDAETKAGYTPLHVASHFGSVGMVRFLLEQGVRVDVQNELGYTPLHQAAQQGHSQIVDLLLENNASPNTVSNNGQTALSIAQKLGYISVVETLKVVTEQEVTTTTTTTVEEKYRVMAPESMHETFLSDSEDEGGEENMLGDHSYKYLTADEMKSLGDDSMPIDVTHDEKQQHRDTLPHPQQIKTNGSMIVNGNSTAASGSIEAKLLQMEQNKDYSYNEKMFAADNVDLPVRTGVNIGFLVSFMVDARGGAMRGCRHSGVRVIIPPRKAPMPMRITCRYLKKDKLIHPPPLMEDNGETWKEHTLEATEDAVQDVLQESFDADEMNQLEDLNTNRITRILTTDFPQYFAIVSRIRQEVHAIGPDGGVVNSTVVPQVQAVFPHGALTKKIKVGLQAQPIPPELTAKLLGNRVAVSPIVTVEPRRRKFHKAITLTIPLPQASGKGMLNDYSSGSPPNSLRLLCSITGVFRKRSLKGGTTRAQWEDVTGSTPLTFVKDCVNFTTTVSARFWLMDCRNIGEATKFATELYREAIHVPFMAKFVVFAKRHDVNEARLRVFCMTDDKEEKTLENQEHFTEVAKSRDVEVLEGTSNFVEFGGNLVPVTKSGEQLSLRFWAFRENRLPFTVKVKDPHSEAMGRVAFMKEPKLSKQEAPQTPICNLNVDLPTDITPEPDYPEAGEEYMALQKKHQFLRQAGYGKFDTIHRADLRISDIGNLLGSDWVQVAKELEIDDSDINIIKAEYPNNEGQQGMVMLRLWLNTHGNRATGNELEKALRACNRDDIVDKCMFNVEMVTDAFEKQVAKNQIEEEVPGARLLSAPLKRVDAISEDEDEVHETITSTTTFEEKQGHDQTITEKQHRVVESENGETITTTTTTTTKRVISSEEEEYEKSQFDSSYERDEAKYLAEEKDPDSHQESSESEEEEQEEERIEVIEETRTEVAEAPMRTSTPPPSPLVKHEPMEEFQRGTETSLEEAVQIAAKDINDEAEVSIPVVEERQEYHQEEQSSSTRSSESQAQKTTHVDHAEERHTQEKASLKSFSSSSSSTTTTTTTTVGFVHVESSGTLPKSVEITSGKFSPDSEISIKEKHHSELTEKETRSSSKSFLEKHKVLMLVQEHEGSPMESPMTESGQWTESGISTAGESSGLATGKAFKPQILDLQDQSIDTDADLSDMSPMGTEVAAGKAQLSPIHSQSSESPKQSTEKCIGLSAASTASPDSPAQWKSVLASTDKETDVQNLVDTADANLSPILFTESKATSPMSAIESQYMVDATSSPPKRVLQSASTSPPKAGDLESIKNSPSSESSRPAIGTSEQPGSFEFDMDMDLSQLSSDVKQMEEKSSNQSTTTKEYHFSHELTSRSEGSTSIVERTVVGIESITSMEAQALQANVAVTEKETTDFPSLIMERDPATRMESLKLETEFERVHDPQTFEARKEYKEEVAEEPCIEKKVGLLFENQPTSEHQISDSLIQKQTEVEEDLIVPKEIGLLYKGLKDQDTMLGEQKNMQQGKLEGPDENLPGAYDSLKNKSPWNFLIINYQSLPLGLGMMMTVKVPNLQINQSLVKRNLLN</sequence>
<gene>
    <name evidence="13" type="ORF">TCAL_09889</name>
</gene>
<dbReference type="PROSITE" id="PS50088">
    <property type="entry name" value="ANK_REPEAT"/>
    <property type="match status" value="16"/>
</dbReference>